<dbReference type="NCBIfam" id="TIGR01640">
    <property type="entry name" value="F_box_assoc_1"/>
    <property type="match status" value="1"/>
</dbReference>
<accession>A0AAD5IGU4</accession>
<dbReference type="AlphaFoldDB" id="A0AAD5IGU4"/>
<feature type="domain" description="F-box" evidence="1">
    <location>
        <begin position="115"/>
        <end position="154"/>
    </location>
</feature>
<dbReference type="EMBL" id="JAJSOW010000106">
    <property type="protein sequence ID" value="KAI9162067.1"/>
    <property type="molecule type" value="Genomic_DNA"/>
</dbReference>
<dbReference type="SMART" id="SM00256">
    <property type="entry name" value="FBOX"/>
    <property type="match status" value="1"/>
</dbReference>
<gene>
    <name evidence="2" type="ORF">LWI28_023472</name>
</gene>
<protein>
    <recommendedName>
        <fullName evidence="1">F-box domain-containing protein</fullName>
    </recommendedName>
</protein>
<dbReference type="Proteomes" id="UP001064489">
    <property type="component" value="Chromosome 2"/>
</dbReference>
<evidence type="ECO:0000313" key="2">
    <source>
        <dbReference type="EMBL" id="KAI9162067.1"/>
    </source>
</evidence>
<dbReference type="CDD" id="cd22157">
    <property type="entry name" value="F-box_AtFBW1-like"/>
    <property type="match status" value="1"/>
</dbReference>
<dbReference type="InterPro" id="IPR013187">
    <property type="entry name" value="F-box-assoc_dom_typ3"/>
</dbReference>
<evidence type="ECO:0000259" key="1">
    <source>
        <dbReference type="SMART" id="SM00256"/>
    </source>
</evidence>
<dbReference type="Gene3D" id="1.20.1280.50">
    <property type="match status" value="1"/>
</dbReference>
<sequence length="492" mass="57537">MKISGGCRLLSDVDVVQGDEVWKMTRCLASLSCILVWFELGFDGFEVLDLKWQNEKRKGKKEARDREKTEVRRNKPDLISGWRKSNSGHIGIEKELKFSNMSFGKKRQTVDAIANNDDLLTEILKHLPVKSLFRFKSVSKHWHSLISSPHFSRCLFPLVSGLFLQRPFFHRHFEFVPLKDMPINHTVKFPYVNFYLNILHSCHGLICCDNYGWGELYICNPTTKQFITLTVPGYEDIRFPSDIIFAYDPETSPHYKVVCVCRPDEENRPNNYQLEIYSSETRSWRPAGDPFIVDASVRFRNGLFCNGAIHWVNWPGTSLYWNIDEVQLHEMPMPATLIPEHRIRLRYFGESRRHLHLVDVYGPSSTKFNVYEMGRDYSGWFVKYRVDVDGITIAFPETIRSHHVHALFHNEEFNHEFSILEIIREANEEESYMVLLTPGGKAIQYSFYDNTFKMIFDLPPCPTYRNCANLRDPMKFSCFEAYQYVGTLANIQ</sequence>
<dbReference type="PANTHER" id="PTHR35546:SF115">
    <property type="entry name" value="F-BOX DOMAIN-CONTAINING PROTEIN"/>
    <property type="match status" value="1"/>
</dbReference>
<dbReference type="PANTHER" id="PTHR35546">
    <property type="entry name" value="F-BOX PROTEIN INTERACTION DOMAIN PROTEIN-RELATED"/>
    <property type="match status" value="1"/>
</dbReference>
<evidence type="ECO:0000313" key="3">
    <source>
        <dbReference type="Proteomes" id="UP001064489"/>
    </source>
</evidence>
<dbReference type="Pfam" id="PF00646">
    <property type="entry name" value="F-box"/>
    <property type="match status" value="1"/>
</dbReference>
<organism evidence="2 3">
    <name type="scientific">Acer negundo</name>
    <name type="common">Box elder</name>
    <dbReference type="NCBI Taxonomy" id="4023"/>
    <lineage>
        <taxon>Eukaryota</taxon>
        <taxon>Viridiplantae</taxon>
        <taxon>Streptophyta</taxon>
        <taxon>Embryophyta</taxon>
        <taxon>Tracheophyta</taxon>
        <taxon>Spermatophyta</taxon>
        <taxon>Magnoliopsida</taxon>
        <taxon>eudicotyledons</taxon>
        <taxon>Gunneridae</taxon>
        <taxon>Pentapetalae</taxon>
        <taxon>rosids</taxon>
        <taxon>malvids</taxon>
        <taxon>Sapindales</taxon>
        <taxon>Sapindaceae</taxon>
        <taxon>Hippocastanoideae</taxon>
        <taxon>Acereae</taxon>
        <taxon>Acer</taxon>
    </lineage>
</organism>
<name>A0AAD5IGU4_ACENE</name>
<dbReference type="Pfam" id="PF08268">
    <property type="entry name" value="FBA_3"/>
    <property type="match status" value="1"/>
</dbReference>
<dbReference type="SUPFAM" id="SSF81383">
    <property type="entry name" value="F-box domain"/>
    <property type="match status" value="1"/>
</dbReference>
<proteinExistence type="predicted"/>
<reference evidence="2" key="2">
    <citation type="submission" date="2023-02" db="EMBL/GenBank/DDBJ databases">
        <authorList>
            <person name="Swenson N.G."/>
            <person name="Wegrzyn J.L."/>
            <person name="Mcevoy S.L."/>
        </authorList>
    </citation>
    <scope>NUCLEOTIDE SEQUENCE</scope>
    <source>
        <strain evidence="2">91603</strain>
        <tissue evidence="2">Leaf</tissue>
    </source>
</reference>
<comment type="caution">
    <text evidence="2">The sequence shown here is derived from an EMBL/GenBank/DDBJ whole genome shotgun (WGS) entry which is preliminary data.</text>
</comment>
<dbReference type="InterPro" id="IPR036047">
    <property type="entry name" value="F-box-like_dom_sf"/>
</dbReference>
<dbReference type="InterPro" id="IPR017451">
    <property type="entry name" value="F-box-assoc_interact_dom"/>
</dbReference>
<reference evidence="2" key="1">
    <citation type="journal article" date="2022" name="Plant J.">
        <title>Strategies of tolerance reflected in two North American maple genomes.</title>
        <authorList>
            <person name="McEvoy S.L."/>
            <person name="Sezen U.U."/>
            <person name="Trouern-Trend A."/>
            <person name="McMahon S.M."/>
            <person name="Schaberg P.G."/>
            <person name="Yang J."/>
            <person name="Wegrzyn J.L."/>
            <person name="Swenson N.G."/>
        </authorList>
    </citation>
    <scope>NUCLEOTIDE SEQUENCE</scope>
    <source>
        <strain evidence="2">91603</strain>
    </source>
</reference>
<dbReference type="InterPro" id="IPR055290">
    <property type="entry name" value="At3g26010-like"/>
</dbReference>
<keyword evidence="3" id="KW-1185">Reference proteome</keyword>
<dbReference type="InterPro" id="IPR001810">
    <property type="entry name" value="F-box_dom"/>
</dbReference>